<keyword evidence="5" id="KW-1185">Reference proteome</keyword>
<evidence type="ECO:0000313" key="5">
    <source>
        <dbReference type="Proteomes" id="UP001337681"/>
    </source>
</evidence>
<dbReference type="EMBL" id="JAZDQU010000001">
    <property type="protein sequence ID" value="MEE1884410.1"/>
    <property type="molecule type" value="Genomic_DNA"/>
</dbReference>
<evidence type="ECO:0000256" key="3">
    <source>
        <dbReference type="PIRNR" id="PIRNR037489"/>
    </source>
</evidence>
<evidence type="ECO:0000256" key="2">
    <source>
        <dbReference type="ARBA" id="ARBA00022723"/>
    </source>
</evidence>
<dbReference type="Pfam" id="PF01784">
    <property type="entry name" value="DUF34_NIF3"/>
    <property type="match status" value="1"/>
</dbReference>
<evidence type="ECO:0000256" key="1">
    <source>
        <dbReference type="ARBA" id="ARBA00006964"/>
    </source>
</evidence>
<organism evidence="4 5">
    <name type="scientific">Pedobacter flavus</name>
    <dbReference type="NCBI Taxonomy" id="3113906"/>
    <lineage>
        <taxon>Bacteria</taxon>
        <taxon>Pseudomonadati</taxon>
        <taxon>Bacteroidota</taxon>
        <taxon>Sphingobacteriia</taxon>
        <taxon>Sphingobacteriales</taxon>
        <taxon>Sphingobacteriaceae</taxon>
        <taxon>Pedobacter</taxon>
    </lineage>
</organism>
<evidence type="ECO:0000313" key="4">
    <source>
        <dbReference type="EMBL" id="MEE1884410.1"/>
    </source>
</evidence>
<keyword evidence="2 3" id="KW-0479">Metal-binding</keyword>
<gene>
    <name evidence="4" type="ORF">VRU49_03150</name>
</gene>
<reference evidence="4 5" key="1">
    <citation type="submission" date="2024-01" db="EMBL/GenBank/DDBJ databases">
        <title>Pedobacter sp. nov., isolated from oil-contaminated soil.</title>
        <authorList>
            <person name="Le N.T.T."/>
        </authorList>
    </citation>
    <scope>NUCLEOTIDE SEQUENCE [LARGE SCALE GENOMIC DNA]</scope>
    <source>
        <strain evidence="4 5">VNH31</strain>
    </source>
</reference>
<dbReference type="Proteomes" id="UP001337681">
    <property type="component" value="Unassembled WGS sequence"/>
</dbReference>
<comment type="caution">
    <text evidence="4">The sequence shown here is derived from an EMBL/GenBank/DDBJ whole genome shotgun (WGS) entry which is preliminary data.</text>
</comment>
<comment type="similarity">
    <text evidence="1 3">Belongs to the GTP cyclohydrolase I type 2/NIF3 family.</text>
</comment>
<dbReference type="InterPro" id="IPR002678">
    <property type="entry name" value="DUF34/NIF3"/>
</dbReference>
<dbReference type="NCBIfam" id="TIGR00486">
    <property type="entry name" value="YbgI_SA1388"/>
    <property type="match status" value="1"/>
</dbReference>
<dbReference type="Gene3D" id="3.40.1390.30">
    <property type="entry name" value="NIF3 (NGG1p interacting factor 3)-like"/>
    <property type="match status" value="1"/>
</dbReference>
<dbReference type="PANTHER" id="PTHR13799">
    <property type="entry name" value="NGG1 INTERACTING FACTOR 3"/>
    <property type="match status" value="1"/>
</dbReference>
<dbReference type="Gene3D" id="3.30.70.120">
    <property type="match status" value="1"/>
</dbReference>
<dbReference type="InterPro" id="IPR036069">
    <property type="entry name" value="DUF34/NIF3_sf"/>
</dbReference>
<dbReference type="PANTHER" id="PTHR13799:SF14">
    <property type="entry name" value="GTP CYCLOHYDROLASE 1 TYPE 2 HOMOLOG"/>
    <property type="match status" value="1"/>
</dbReference>
<dbReference type="PIRSF" id="PIRSF037489">
    <property type="entry name" value="UCP037489_NIF3_YqfO"/>
    <property type="match status" value="1"/>
</dbReference>
<dbReference type="SUPFAM" id="SSF102705">
    <property type="entry name" value="NIF3 (NGG1p interacting factor 3)-like"/>
    <property type="match status" value="1"/>
</dbReference>
<accession>A0ABU7GZN7</accession>
<dbReference type="InterPro" id="IPR015867">
    <property type="entry name" value="N-reg_PII/ATP_PRibTrfase_C"/>
</dbReference>
<proteinExistence type="inferred from homology"/>
<protein>
    <recommendedName>
        <fullName evidence="3">GTP cyclohydrolase 1 type 2 homolog</fullName>
    </recommendedName>
</protein>
<name>A0ABU7GZN7_9SPHI</name>
<dbReference type="InterPro" id="IPR017221">
    <property type="entry name" value="DUF34/NIF3_bac"/>
</dbReference>
<dbReference type="RefSeq" id="WP_330145326.1">
    <property type="nucleotide sequence ID" value="NZ_JAZDQU010000001.1"/>
</dbReference>
<sequence length="365" mass="41075">MKLNLIIQHLENYAPLNYQEDYDNSGLIVGNGDEEITGAIVSLDCTEAVVDEAIRLGYNLIISHHPIVFKGLKKFNNKSYVSRVVIKAIQNNIALYAIHTNLDHVQNGVNSMICRKIGLENTRILAPKQNLLRKFVTYAPTVEAEGIRNALFNVGAGEISNYSECSFSTQGIGTFNGNENTNPTIGNPGFRTSVEEEKIELIYKVQDERKIISTLFETHSYEEVAYEIYPLKNSLQNVGSGMIGELAYPVETHNFLEILKETMNCTVIRHTKPIKKMTYRIAVCGGAGGFLLNDAIKAGADVFITADYKYHEFFDADGKIMIADIGHFETEQFTIDLLIEIINEKFRNFAVRKTEHITNPINYFI</sequence>